<accession>A0A0W8CMQ1</accession>
<proteinExistence type="predicted"/>
<name>A0A0W8CMQ1_PHYNI</name>
<dbReference type="EMBL" id="LNFP01001718">
    <property type="protein sequence ID" value="KUF85244.1"/>
    <property type="molecule type" value="Genomic_DNA"/>
</dbReference>
<organism evidence="1 2">
    <name type="scientific">Phytophthora nicotianae</name>
    <name type="common">Potato buckeye rot agent</name>
    <name type="synonym">Phytophthora parasitica</name>
    <dbReference type="NCBI Taxonomy" id="4792"/>
    <lineage>
        <taxon>Eukaryota</taxon>
        <taxon>Sar</taxon>
        <taxon>Stramenopiles</taxon>
        <taxon>Oomycota</taxon>
        <taxon>Peronosporomycetes</taxon>
        <taxon>Peronosporales</taxon>
        <taxon>Peronosporaceae</taxon>
        <taxon>Phytophthora</taxon>
    </lineage>
</organism>
<dbReference type="Proteomes" id="UP000054636">
    <property type="component" value="Unassembled WGS sequence"/>
</dbReference>
<dbReference type="AlphaFoldDB" id="A0A0W8CMQ1"/>
<reference evidence="1 2" key="1">
    <citation type="submission" date="2015-11" db="EMBL/GenBank/DDBJ databases">
        <title>Genomes and virulence difference between two physiological races of Phytophthora nicotianae.</title>
        <authorList>
            <person name="Liu H."/>
            <person name="Ma X."/>
            <person name="Yu H."/>
            <person name="Fang D."/>
            <person name="Li Y."/>
            <person name="Wang X."/>
            <person name="Wang W."/>
            <person name="Dong Y."/>
            <person name="Xiao B."/>
        </authorList>
    </citation>
    <scope>NUCLEOTIDE SEQUENCE [LARGE SCALE GENOMIC DNA]</scope>
    <source>
        <strain evidence="2">race 1</strain>
    </source>
</reference>
<comment type="caution">
    <text evidence="1">The sequence shown here is derived from an EMBL/GenBank/DDBJ whole genome shotgun (WGS) entry which is preliminary data.</text>
</comment>
<evidence type="ECO:0000313" key="2">
    <source>
        <dbReference type="Proteomes" id="UP000054636"/>
    </source>
</evidence>
<gene>
    <name evidence="1" type="ORF">AM588_10000858</name>
</gene>
<protein>
    <submittedName>
        <fullName evidence="1">Uncharacterized protein</fullName>
    </submittedName>
</protein>
<evidence type="ECO:0000313" key="1">
    <source>
        <dbReference type="EMBL" id="KUF85244.1"/>
    </source>
</evidence>
<sequence>MSAHHKFSLHGEHSYLKIAIRFRSSNNDRLLGESRAFAVALEQYSAINGVVVSI</sequence>